<reference evidence="2" key="2">
    <citation type="submission" date="2021-08" db="EMBL/GenBank/DDBJ databases">
        <authorList>
            <person name="Tani A."/>
            <person name="Ola A."/>
            <person name="Ogura Y."/>
            <person name="Katsura K."/>
            <person name="Hayashi T."/>
        </authorList>
    </citation>
    <scope>NUCLEOTIDE SEQUENCE</scope>
    <source>
        <strain evidence="2">NBRC 15686</strain>
    </source>
</reference>
<reference evidence="2" key="1">
    <citation type="journal article" date="2021" name="Front. Microbiol.">
        <title>Comprehensive Comparative Genomics and Phenotyping of Methylobacterium Species.</title>
        <authorList>
            <person name="Alessa O."/>
            <person name="Ogura Y."/>
            <person name="Fujitani Y."/>
            <person name="Takami H."/>
            <person name="Hayashi T."/>
            <person name="Sahin N."/>
            <person name="Tani A."/>
        </authorList>
    </citation>
    <scope>NUCLEOTIDE SEQUENCE</scope>
    <source>
        <strain evidence="2">NBRC 15686</strain>
    </source>
</reference>
<evidence type="ECO:0000313" key="2">
    <source>
        <dbReference type="EMBL" id="GJE68389.1"/>
    </source>
</evidence>
<dbReference type="EMBL" id="BPRC01000061">
    <property type="protein sequence ID" value="GJE68389.1"/>
    <property type="molecule type" value="Genomic_DNA"/>
</dbReference>
<dbReference type="RefSeq" id="WP_238229151.1">
    <property type="nucleotide sequence ID" value="NZ_BAAADH010000065.1"/>
</dbReference>
<keyword evidence="1" id="KW-1133">Transmembrane helix</keyword>
<keyword evidence="3" id="KW-1185">Reference proteome</keyword>
<protein>
    <submittedName>
        <fullName evidence="2">Uncharacterized protein</fullName>
    </submittedName>
</protein>
<keyword evidence="1" id="KW-0472">Membrane</keyword>
<proteinExistence type="predicted"/>
<gene>
    <name evidence="2" type="ORF">LNAOJCKE_5627</name>
</gene>
<evidence type="ECO:0000256" key="1">
    <source>
        <dbReference type="SAM" id="Phobius"/>
    </source>
</evidence>
<evidence type="ECO:0000313" key="3">
    <source>
        <dbReference type="Proteomes" id="UP001055039"/>
    </source>
</evidence>
<accession>A0ABQ4UMJ6</accession>
<organism evidence="2 3">
    <name type="scientific">Methylorubrum aminovorans</name>
    <dbReference type="NCBI Taxonomy" id="269069"/>
    <lineage>
        <taxon>Bacteria</taxon>
        <taxon>Pseudomonadati</taxon>
        <taxon>Pseudomonadota</taxon>
        <taxon>Alphaproteobacteria</taxon>
        <taxon>Hyphomicrobiales</taxon>
        <taxon>Methylobacteriaceae</taxon>
        <taxon>Methylorubrum</taxon>
    </lineage>
</organism>
<sequence length="78" mass="8603">MKRIFAIYAALLVLLTLVALIGPHVGDKTFQSLSYAIPAAFAAEVSRLLIPVVVLVMVLTPLVDWYRKRKKIGQPPLS</sequence>
<feature type="transmembrane region" description="Helical" evidence="1">
    <location>
        <begin position="35"/>
        <end position="63"/>
    </location>
</feature>
<comment type="caution">
    <text evidence="2">The sequence shown here is derived from an EMBL/GenBank/DDBJ whole genome shotgun (WGS) entry which is preliminary data.</text>
</comment>
<name>A0ABQ4UMJ6_9HYPH</name>
<keyword evidence="1" id="KW-0812">Transmembrane</keyword>
<dbReference type="Proteomes" id="UP001055039">
    <property type="component" value="Unassembled WGS sequence"/>
</dbReference>